<dbReference type="HOGENOM" id="CLU_2930508_0_0_6"/>
<proteinExistence type="predicted"/>
<evidence type="ECO:0000313" key="2">
    <source>
        <dbReference type="Proteomes" id="UP000013251"/>
    </source>
</evidence>
<gene>
    <name evidence="1" type="ORF">F938_03791</name>
</gene>
<organism evidence="1 2">
    <name type="scientific">Acinetobacter bereziniae LMG 1003 = CIP 70.12</name>
    <dbReference type="NCBI Taxonomy" id="981324"/>
    <lineage>
        <taxon>Bacteria</taxon>
        <taxon>Pseudomonadati</taxon>
        <taxon>Pseudomonadota</taxon>
        <taxon>Gammaproteobacteria</taxon>
        <taxon>Moraxellales</taxon>
        <taxon>Moraxellaceae</taxon>
        <taxon>Acinetobacter</taxon>
    </lineage>
</organism>
<dbReference type="PATRIC" id="fig|1217650.3.peg.3730"/>
<accession>N9CZH1</accession>
<keyword evidence="2" id="KW-1185">Reference proteome</keyword>
<evidence type="ECO:0008006" key="3">
    <source>
        <dbReference type="Google" id="ProtNLM"/>
    </source>
</evidence>
<evidence type="ECO:0000313" key="1">
    <source>
        <dbReference type="EMBL" id="ENV91287.1"/>
    </source>
</evidence>
<dbReference type="Proteomes" id="UP000013251">
    <property type="component" value="Unassembled WGS sequence"/>
</dbReference>
<dbReference type="AlphaFoldDB" id="N9CZH1"/>
<dbReference type="PROSITE" id="PS51257">
    <property type="entry name" value="PROKAR_LIPOPROTEIN"/>
    <property type="match status" value="1"/>
</dbReference>
<comment type="caution">
    <text evidence="1">The sequence shown here is derived from an EMBL/GenBank/DDBJ whole genome shotgun (WGS) entry which is preliminary data.</text>
</comment>
<protein>
    <recommendedName>
        <fullName evidence="3">Lipoprotein</fullName>
    </recommendedName>
</protein>
<reference evidence="1 2" key="1">
    <citation type="submission" date="2013-02" db="EMBL/GenBank/DDBJ databases">
        <title>The Genome Sequence of Acinetobacter bereziniae CIP 70.12.</title>
        <authorList>
            <consortium name="The Broad Institute Genome Sequencing Platform"/>
            <consortium name="The Broad Institute Genome Sequencing Center for Infectious Disease"/>
            <person name="Cerqueira G."/>
            <person name="Feldgarden M."/>
            <person name="Courvalin P."/>
            <person name="Perichon B."/>
            <person name="Grillot-Courvalin C."/>
            <person name="Clermont D."/>
            <person name="Rocha E."/>
            <person name="Yoon E.-J."/>
            <person name="Nemec A."/>
            <person name="Walker B."/>
            <person name="Young S.K."/>
            <person name="Zeng Q."/>
            <person name="Gargeya S."/>
            <person name="Fitzgerald M."/>
            <person name="Haas B."/>
            <person name="Abouelleil A."/>
            <person name="Alvarado L."/>
            <person name="Arachchi H.M."/>
            <person name="Berlin A.M."/>
            <person name="Chapman S.B."/>
            <person name="Dewar J."/>
            <person name="Goldberg J."/>
            <person name="Griggs A."/>
            <person name="Gujja S."/>
            <person name="Hansen M."/>
            <person name="Howarth C."/>
            <person name="Imamovic A."/>
            <person name="Larimer J."/>
            <person name="McCowan C."/>
            <person name="Murphy C."/>
            <person name="Neiman D."/>
            <person name="Pearson M."/>
            <person name="Priest M."/>
            <person name="Roberts A."/>
            <person name="Saif S."/>
            <person name="Shea T."/>
            <person name="Sisk P."/>
            <person name="Sykes S."/>
            <person name="Wortman J."/>
            <person name="Nusbaum C."/>
            <person name="Birren B."/>
        </authorList>
    </citation>
    <scope>NUCLEOTIDE SEQUENCE [LARGE SCALE GENOMIC DNA]</scope>
    <source>
        <strain evidence="1 2">CIP 70.12</strain>
    </source>
</reference>
<name>N9CZH1_ACIBZ</name>
<sequence>MKISIISFICLMITGCNFMKVDRCLDKGGRWDKEKQECIYLDELNKIALRGGFEIPEKFK</sequence>
<dbReference type="EMBL" id="APQG01000047">
    <property type="protein sequence ID" value="ENV91287.1"/>
    <property type="molecule type" value="Genomic_DNA"/>
</dbReference>